<name>A0A6M3JSP5_9ZZZZ</name>
<organism evidence="3">
    <name type="scientific">viral metagenome</name>
    <dbReference type="NCBI Taxonomy" id="1070528"/>
    <lineage>
        <taxon>unclassified sequences</taxon>
        <taxon>metagenomes</taxon>
        <taxon>organismal metagenomes</taxon>
    </lineage>
</organism>
<evidence type="ECO:0000256" key="1">
    <source>
        <dbReference type="SAM" id="Phobius"/>
    </source>
</evidence>
<dbReference type="AlphaFoldDB" id="A0A6M3JSP5"/>
<evidence type="ECO:0000313" key="3">
    <source>
        <dbReference type="EMBL" id="QJA71757.1"/>
    </source>
</evidence>
<keyword evidence="1" id="KW-0472">Membrane</keyword>
<keyword evidence="1" id="KW-0812">Transmembrane</keyword>
<evidence type="ECO:0000313" key="2">
    <source>
        <dbReference type="EMBL" id="QJA65953.1"/>
    </source>
</evidence>
<reference evidence="3" key="1">
    <citation type="submission" date="2020-03" db="EMBL/GenBank/DDBJ databases">
        <title>The deep terrestrial virosphere.</title>
        <authorList>
            <person name="Holmfeldt K."/>
            <person name="Nilsson E."/>
            <person name="Simone D."/>
            <person name="Lopez-Fernandez M."/>
            <person name="Wu X."/>
            <person name="de Brujin I."/>
            <person name="Lundin D."/>
            <person name="Andersson A."/>
            <person name="Bertilsson S."/>
            <person name="Dopson M."/>
        </authorList>
    </citation>
    <scope>NUCLEOTIDE SEQUENCE</scope>
    <source>
        <strain evidence="3">MM415A03058</strain>
        <strain evidence="2">MM415B00370</strain>
        <strain evidence="4">TM448B04146</strain>
    </source>
</reference>
<protein>
    <submittedName>
        <fullName evidence="3">Uncharacterized protein</fullName>
    </submittedName>
</protein>
<dbReference type="EMBL" id="MT145062">
    <property type="protein sequence ID" value="QJI03144.1"/>
    <property type="molecule type" value="Genomic_DNA"/>
</dbReference>
<proteinExistence type="predicted"/>
<evidence type="ECO:0000313" key="4">
    <source>
        <dbReference type="EMBL" id="QJI03144.1"/>
    </source>
</evidence>
<sequence>MAVSMLELIIWTVVGIVILSFGLAIVGLELEQRKDRKKYQQKLEEADDGSPFLW</sequence>
<accession>A0A6M3JSP5</accession>
<feature type="transmembrane region" description="Helical" evidence="1">
    <location>
        <begin position="6"/>
        <end position="28"/>
    </location>
</feature>
<dbReference type="EMBL" id="MT141546">
    <property type="protein sequence ID" value="QJA65953.1"/>
    <property type="molecule type" value="Genomic_DNA"/>
</dbReference>
<gene>
    <name evidence="3" type="ORF">MM415A03058_0008</name>
    <name evidence="2" type="ORF">MM415B00370_0071</name>
    <name evidence="4" type="ORF">TM448B04146_0003</name>
</gene>
<dbReference type="EMBL" id="MT141897">
    <property type="protein sequence ID" value="QJA71757.1"/>
    <property type="molecule type" value="Genomic_DNA"/>
</dbReference>
<keyword evidence="1" id="KW-1133">Transmembrane helix</keyword>